<dbReference type="Proteomes" id="UP000199013">
    <property type="component" value="Unassembled WGS sequence"/>
</dbReference>
<protein>
    <submittedName>
        <fullName evidence="1">Uncharacterized protein</fullName>
    </submittedName>
</protein>
<dbReference type="EMBL" id="FLUV01002395">
    <property type="protein sequence ID" value="SBW28642.1"/>
    <property type="molecule type" value="Genomic_DNA"/>
</dbReference>
<organism evidence="1 2">
    <name type="scientific">Candidatus Protofrankia californiensis</name>
    <dbReference type="NCBI Taxonomy" id="1839754"/>
    <lineage>
        <taxon>Bacteria</taxon>
        <taxon>Bacillati</taxon>
        <taxon>Actinomycetota</taxon>
        <taxon>Actinomycetes</taxon>
        <taxon>Frankiales</taxon>
        <taxon>Frankiaceae</taxon>
        <taxon>Protofrankia</taxon>
    </lineage>
</organism>
<evidence type="ECO:0000313" key="2">
    <source>
        <dbReference type="Proteomes" id="UP000199013"/>
    </source>
</evidence>
<sequence>MEYGAFGTGSGQAVPLDDFDYRSTGGDYR</sequence>
<accession>A0A1C3PFM1</accession>
<reference evidence="2" key="1">
    <citation type="submission" date="2016-02" db="EMBL/GenBank/DDBJ databases">
        <authorList>
            <person name="Wibberg D."/>
        </authorList>
    </citation>
    <scope>NUCLEOTIDE SEQUENCE [LARGE SCALE GENOMIC DNA]</scope>
</reference>
<evidence type="ECO:0000313" key="1">
    <source>
        <dbReference type="EMBL" id="SBW28642.1"/>
    </source>
</evidence>
<gene>
    <name evidence="1" type="ORF">FDG2_5801</name>
</gene>
<keyword evidence="2" id="KW-1185">Reference proteome</keyword>
<proteinExistence type="predicted"/>
<dbReference type="AlphaFoldDB" id="A0A1C3PFM1"/>
<name>A0A1C3PFM1_9ACTN</name>